<keyword evidence="2" id="KW-1185">Reference proteome</keyword>
<reference evidence="1 2" key="1">
    <citation type="submission" date="2015-07" db="EMBL/GenBank/DDBJ databases">
        <title>The genome of Melipona quadrifasciata.</title>
        <authorList>
            <person name="Pan H."/>
            <person name="Kapheim K."/>
        </authorList>
    </citation>
    <scope>NUCLEOTIDE SEQUENCE [LARGE SCALE GENOMIC DNA]</scope>
    <source>
        <strain evidence="1">0111107301</strain>
        <tissue evidence="1">Whole body</tissue>
    </source>
</reference>
<dbReference type="AlphaFoldDB" id="A0A0N0BDT1"/>
<gene>
    <name evidence="1" type="ORF">WN51_03312</name>
</gene>
<organism evidence="1 2">
    <name type="scientific">Melipona quadrifasciata</name>
    <dbReference type="NCBI Taxonomy" id="166423"/>
    <lineage>
        <taxon>Eukaryota</taxon>
        <taxon>Metazoa</taxon>
        <taxon>Ecdysozoa</taxon>
        <taxon>Arthropoda</taxon>
        <taxon>Hexapoda</taxon>
        <taxon>Insecta</taxon>
        <taxon>Pterygota</taxon>
        <taxon>Neoptera</taxon>
        <taxon>Endopterygota</taxon>
        <taxon>Hymenoptera</taxon>
        <taxon>Apocrita</taxon>
        <taxon>Aculeata</taxon>
        <taxon>Apoidea</taxon>
        <taxon>Anthophila</taxon>
        <taxon>Apidae</taxon>
        <taxon>Melipona</taxon>
    </lineage>
</organism>
<evidence type="ECO:0000313" key="2">
    <source>
        <dbReference type="Proteomes" id="UP000053105"/>
    </source>
</evidence>
<name>A0A0N0BDT1_9HYME</name>
<protein>
    <submittedName>
        <fullName evidence="1">Uncharacterized protein</fullName>
    </submittedName>
</protein>
<evidence type="ECO:0000313" key="1">
    <source>
        <dbReference type="EMBL" id="KOX70884.1"/>
    </source>
</evidence>
<accession>A0A0N0BDT1</accession>
<proteinExistence type="predicted"/>
<dbReference type="Proteomes" id="UP000053105">
    <property type="component" value="Unassembled WGS sequence"/>
</dbReference>
<sequence length="147" mass="16814">MWRATNGIATRDAQPRRRCGWCTAAGTETLGEARPDKAFPIVGYIRLEKIRKMLQANIFRKEPIQTQTTGVQATKGNVFGEGSVSGVDGDTFDTGFELKGRSVERRPDDEDRSGIFPTFRWDARRGEARRHSSPDFPWRPYFIRNYQ</sequence>
<dbReference type="EMBL" id="KQ435850">
    <property type="protein sequence ID" value="KOX70884.1"/>
    <property type="molecule type" value="Genomic_DNA"/>
</dbReference>